<proteinExistence type="inferred from homology"/>
<comment type="similarity">
    <text evidence="2 6">Belongs to the transposase mutator family.</text>
</comment>
<dbReference type="PANTHER" id="PTHR33217:SF5">
    <property type="entry name" value="MUTATOR FAMILY TRANSPOSASE"/>
    <property type="match status" value="1"/>
</dbReference>
<protein>
    <recommendedName>
        <fullName evidence="6">Mutator family transposase</fullName>
    </recommendedName>
</protein>
<name>E5ARM8_MYCRK</name>
<evidence type="ECO:0000256" key="2">
    <source>
        <dbReference type="ARBA" id="ARBA00010961"/>
    </source>
</evidence>
<dbReference type="eggNOG" id="COG3328">
    <property type="taxonomic scope" value="Bacteria"/>
</dbReference>
<keyword evidence="3 6" id="KW-0815">Transposition</keyword>
<dbReference type="HOGENOM" id="CLU_036805_12_4_4"/>
<accession>E5ARM8</accession>
<sequence>MPRKRKEESTIKPGRGLNLEPELIKQLVPGTLERTTINEQFAALKKAIFERALGAELTHHLGYEKGQAKLQENENHRNGSSRKRITTDDDLLELNIARDRNGTFDPVLIAKGAQRFTGFDDKIIAMYARGMTVREIQGFFAADVRHRSLT</sequence>
<evidence type="ECO:0000256" key="6">
    <source>
        <dbReference type="RuleBase" id="RU365089"/>
    </source>
</evidence>
<evidence type="ECO:0000313" key="8">
    <source>
        <dbReference type="Proteomes" id="UP000007437"/>
    </source>
</evidence>
<dbReference type="AlphaFoldDB" id="E5ARM8"/>
<organism evidence="7 8">
    <name type="scientific">Mycetohabitans rhizoxinica (strain DSM 19002 / CIP 109453 / HKI 454)</name>
    <name type="common">Paraburkholderia rhizoxinica</name>
    <dbReference type="NCBI Taxonomy" id="882378"/>
    <lineage>
        <taxon>Bacteria</taxon>
        <taxon>Pseudomonadati</taxon>
        <taxon>Pseudomonadota</taxon>
        <taxon>Betaproteobacteria</taxon>
        <taxon>Burkholderiales</taxon>
        <taxon>Burkholderiaceae</taxon>
        <taxon>Mycetohabitans</taxon>
    </lineage>
</organism>
<dbReference type="GO" id="GO:0004803">
    <property type="term" value="F:transposase activity"/>
    <property type="evidence" value="ECO:0007669"/>
    <property type="project" value="UniProtKB-UniRule"/>
</dbReference>
<comment type="function">
    <text evidence="1 6">Required for the transposition of the insertion element.</text>
</comment>
<reference evidence="7 8" key="1">
    <citation type="journal article" date="2011" name="J. Bacteriol.">
        <title>Complete genome sequence of Burkholderia rhizoxinica, an endosymbiont of Rhizopus microsporus.</title>
        <authorList>
            <person name="Lackner G."/>
            <person name="Moebius N."/>
            <person name="Partida-Martinez L."/>
            <person name="Hertweck C."/>
        </authorList>
    </citation>
    <scope>NUCLEOTIDE SEQUENCE [LARGE SCALE GENOMIC DNA]</scope>
    <source>
        <strain evidence="8">DSM 19002 / CIP 109453 / HKI 454</strain>
    </source>
</reference>
<evidence type="ECO:0000256" key="5">
    <source>
        <dbReference type="ARBA" id="ARBA00023172"/>
    </source>
</evidence>
<evidence type="ECO:0000256" key="1">
    <source>
        <dbReference type="ARBA" id="ARBA00002190"/>
    </source>
</evidence>
<gene>
    <name evidence="7" type="ordered locus">RBRH_02588</name>
</gene>
<dbReference type="InterPro" id="IPR001207">
    <property type="entry name" value="Transposase_mutator"/>
</dbReference>
<dbReference type="GO" id="GO:0003677">
    <property type="term" value="F:DNA binding"/>
    <property type="evidence" value="ECO:0007669"/>
    <property type="project" value="UniProtKB-UniRule"/>
</dbReference>
<evidence type="ECO:0000313" key="7">
    <source>
        <dbReference type="EMBL" id="CBW75260.1"/>
    </source>
</evidence>
<dbReference type="KEGG" id="brh:RBRH_02588"/>
<evidence type="ECO:0000256" key="3">
    <source>
        <dbReference type="ARBA" id="ARBA00022578"/>
    </source>
</evidence>
<dbReference type="Pfam" id="PF00872">
    <property type="entry name" value="Transposase_mut"/>
    <property type="match status" value="1"/>
</dbReference>
<keyword evidence="4 6" id="KW-0238">DNA-binding</keyword>
<dbReference type="GO" id="GO:0006313">
    <property type="term" value="P:DNA transposition"/>
    <property type="evidence" value="ECO:0007669"/>
    <property type="project" value="UniProtKB-UniRule"/>
</dbReference>
<dbReference type="STRING" id="882378.RBRH_02588"/>
<keyword evidence="5 6" id="KW-0233">DNA recombination</keyword>
<dbReference type="EMBL" id="FR687359">
    <property type="protein sequence ID" value="CBW75260.1"/>
    <property type="molecule type" value="Genomic_DNA"/>
</dbReference>
<dbReference type="PANTHER" id="PTHR33217">
    <property type="entry name" value="TRANSPOSASE FOR INSERTION SEQUENCE ELEMENT IS1081"/>
    <property type="match status" value="1"/>
</dbReference>
<evidence type="ECO:0000256" key="4">
    <source>
        <dbReference type="ARBA" id="ARBA00023125"/>
    </source>
</evidence>
<dbReference type="Proteomes" id="UP000007437">
    <property type="component" value="Chromosome"/>
</dbReference>
<keyword evidence="6" id="KW-0814">Transposable element</keyword>